<evidence type="ECO:0000256" key="1">
    <source>
        <dbReference type="ARBA" id="ARBA00000085"/>
    </source>
</evidence>
<protein>
    <recommendedName>
        <fullName evidence="2">histidine kinase</fullName>
        <ecNumber evidence="2">2.7.13.3</ecNumber>
    </recommendedName>
</protein>
<evidence type="ECO:0000256" key="4">
    <source>
        <dbReference type="ARBA" id="ARBA00022679"/>
    </source>
</evidence>
<comment type="caution">
    <text evidence="10">The sequence shown here is derived from an EMBL/GenBank/DDBJ whole genome shotgun (WGS) entry which is preliminary data.</text>
</comment>
<accession>A0A3N0FQJ0</accession>
<dbReference type="GO" id="GO:0005524">
    <property type="term" value="F:ATP binding"/>
    <property type="evidence" value="ECO:0007669"/>
    <property type="project" value="UniProtKB-KW"/>
</dbReference>
<dbReference type="Proteomes" id="UP000276061">
    <property type="component" value="Unassembled WGS sequence"/>
</dbReference>
<dbReference type="OrthoDB" id="9816482at2"/>
<dbReference type="InterPro" id="IPR036890">
    <property type="entry name" value="HATPase_C_sf"/>
</dbReference>
<dbReference type="EMBL" id="RJLR01000049">
    <property type="protein sequence ID" value="RNM02383.1"/>
    <property type="molecule type" value="Genomic_DNA"/>
</dbReference>
<dbReference type="GO" id="GO:0004673">
    <property type="term" value="F:protein histidine kinase activity"/>
    <property type="evidence" value="ECO:0007669"/>
    <property type="project" value="UniProtKB-EC"/>
</dbReference>
<gene>
    <name evidence="10" type="ORF">EF878_20145</name>
</gene>
<dbReference type="AlphaFoldDB" id="A0A3N0FQJ0"/>
<sequence length="784" mass="89149">MDDRLNSNYHFKTHSDLKNIIGQDLINDDNIAVIELVKNGIDAEARDIKIIFNKENIIISDDGNGMSLFDLENKWLNIAYSEKKEIKPEGRFLAGNKGVGRFACDRLGHSLDLFTLKGNSVPLHLHLNWGDFEGLKDYNAVIQSVDVEIREVSLEFIEKKTGMKLNNHGTILLVTELKLDWIRDKLLSLKRQLQKFVNPIAAFDNSMVNIELVARHERQADISSEFHEKVNGLIENAVFEKLKFKTTYIESVINQNGNEITTTLYHEGEVIYKIVEHNIFYEKLKNISVTLHFMNQYKKSYFKRQTGINVVEFGSVFLFVNGYRVSPYGDRDNDWLQLNSRKAQGVRRYFGSRDILGVVNIFDDSNEFRIVSNREGVTRNDAFNQLIHRHGYLFKSLIRLEKFVIDGLSWDQVPEDTRLKLLAGNELPEMEVYIESSESKTRRIALDLLKIVDASSSTTKSLYIAPHILDALSKEKEDSVNEILNKFLSFDGEVVSHDVKLALNKIHAEFQKQKEDLKKANKTIAIKNKHVTKLVEVARGLTKDNKKLESEIKTQQKEILFSRLSSTTDQEQLLLLHHQSKLKANTVKNYLDRALNELSAGGNIDSVFTFLEKALINTKKIIAVSNFATKANFKLKTEILSADIATFIQEYVENVASENSAQNLNIKVIRKFETPFIVKFKPIDIAIIFDNLASNSSRAKAKNFLVELSSPSENQMEIIVHDDGNGLSKDIVPAQAIFDKGVTSTSGSGLGLYHVKQTIEKMNGSIDLMDSDNNGFCLSLRIFK</sequence>
<evidence type="ECO:0000256" key="6">
    <source>
        <dbReference type="ARBA" id="ARBA00022777"/>
    </source>
</evidence>
<dbReference type="EC" id="2.7.13.3" evidence="2"/>
<dbReference type="Pfam" id="PF02518">
    <property type="entry name" value="HATPase_c"/>
    <property type="match status" value="1"/>
</dbReference>
<keyword evidence="6" id="KW-0418">Kinase</keyword>
<evidence type="ECO:0000256" key="3">
    <source>
        <dbReference type="ARBA" id="ARBA00022553"/>
    </source>
</evidence>
<evidence type="ECO:0000256" key="2">
    <source>
        <dbReference type="ARBA" id="ARBA00012438"/>
    </source>
</evidence>
<feature type="domain" description="Histidine kinase" evidence="9">
    <location>
        <begin position="547"/>
        <end position="784"/>
    </location>
</feature>
<reference evidence="10 11" key="1">
    <citation type="submission" date="2018-11" db="EMBL/GenBank/DDBJ databases">
        <title>Characterization of surface water Dickeya isolates.</title>
        <authorList>
            <person name="Van Gijsegem F."/>
            <person name="Pedron J."/>
        </authorList>
    </citation>
    <scope>NUCLEOTIDE SEQUENCE [LARGE SCALE GENOMIC DNA]</scope>
    <source>
        <strain evidence="10 11">FVG1-MFV-O17</strain>
    </source>
</reference>
<keyword evidence="7" id="KW-0067">ATP-binding</keyword>
<keyword evidence="5" id="KW-0547">Nucleotide-binding</keyword>
<keyword evidence="3" id="KW-0597">Phosphoprotein</keyword>
<name>A0A3N0FQJ0_9GAMM</name>
<evidence type="ECO:0000256" key="7">
    <source>
        <dbReference type="ARBA" id="ARBA00022840"/>
    </source>
</evidence>
<organism evidence="10 11">
    <name type="scientific">Dickeya undicola</name>
    <dbReference type="NCBI Taxonomy" id="1577887"/>
    <lineage>
        <taxon>Bacteria</taxon>
        <taxon>Pseudomonadati</taxon>
        <taxon>Pseudomonadota</taxon>
        <taxon>Gammaproteobacteria</taxon>
        <taxon>Enterobacterales</taxon>
        <taxon>Pectobacteriaceae</taxon>
        <taxon>Dickeya</taxon>
    </lineage>
</organism>
<dbReference type="PANTHER" id="PTHR44936:SF10">
    <property type="entry name" value="SENSOR PROTEIN RSTB"/>
    <property type="match status" value="1"/>
</dbReference>
<evidence type="ECO:0000259" key="9">
    <source>
        <dbReference type="PROSITE" id="PS50109"/>
    </source>
</evidence>
<proteinExistence type="predicted"/>
<evidence type="ECO:0000256" key="5">
    <source>
        <dbReference type="ARBA" id="ARBA00022741"/>
    </source>
</evidence>
<dbReference type="Pfam" id="PF13589">
    <property type="entry name" value="HATPase_c_3"/>
    <property type="match status" value="1"/>
</dbReference>
<dbReference type="SUPFAM" id="SSF55874">
    <property type="entry name" value="ATPase domain of HSP90 chaperone/DNA topoisomerase II/histidine kinase"/>
    <property type="match status" value="2"/>
</dbReference>
<dbReference type="PANTHER" id="PTHR44936">
    <property type="entry name" value="SENSOR PROTEIN CREC"/>
    <property type="match status" value="1"/>
</dbReference>
<dbReference type="Gene3D" id="3.30.565.10">
    <property type="entry name" value="Histidine kinase-like ATPase, C-terminal domain"/>
    <property type="match status" value="2"/>
</dbReference>
<evidence type="ECO:0000313" key="10">
    <source>
        <dbReference type="EMBL" id="RNM02383.1"/>
    </source>
</evidence>
<evidence type="ECO:0000313" key="11">
    <source>
        <dbReference type="Proteomes" id="UP000276061"/>
    </source>
</evidence>
<dbReference type="RefSeq" id="WP_123253381.1">
    <property type="nucleotide sequence ID" value="NZ_RJLR01000049.1"/>
</dbReference>
<dbReference type="InterPro" id="IPR003594">
    <property type="entry name" value="HATPase_dom"/>
</dbReference>
<keyword evidence="4" id="KW-0808">Transferase</keyword>
<dbReference type="PROSITE" id="PS50109">
    <property type="entry name" value="HIS_KIN"/>
    <property type="match status" value="1"/>
</dbReference>
<dbReference type="InterPro" id="IPR005467">
    <property type="entry name" value="His_kinase_dom"/>
</dbReference>
<keyword evidence="8" id="KW-0175">Coiled coil</keyword>
<feature type="coiled-coil region" evidence="8">
    <location>
        <begin position="503"/>
        <end position="558"/>
    </location>
</feature>
<dbReference type="PRINTS" id="PR00344">
    <property type="entry name" value="BCTRLSENSOR"/>
</dbReference>
<evidence type="ECO:0000256" key="8">
    <source>
        <dbReference type="SAM" id="Coils"/>
    </source>
</evidence>
<dbReference type="SMART" id="SM00387">
    <property type="entry name" value="HATPase_c"/>
    <property type="match status" value="1"/>
</dbReference>
<comment type="catalytic activity">
    <reaction evidence="1">
        <text>ATP + protein L-histidine = ADP + protein N-phospho-L-histidine.</text>
        <dbReference type="EC" id="2.7.13.3"/>
    </reaction>
</comment>
<dbReference type="InterPro" id="IPR004358">
    <property type="entry name" value="Sig_transdc_His_kin-like_C"/>
</dbReference>
<dbReference type="InterPro" id="IPR050980">
    <property type="entry name" value="2C_sensor_his_kinase"/>
</dbReference>